<protein>
    <submittedName>
        <fullName evidence="1">Uncharacterized protein</fullName>
    </submittedName>
</protein>
<proteinExistence type="predicted"/>
<reference evidence="2 4" key="2">
    <citation type="submission" date="2023-02" db="EMBL/GenBank/DDBJ databases">
        <title>Population genomics of bacteria associated with diatom.</title>
        <authorList>
            <person name="Xie J."/>
            <person name="Wang H."/>
        </authorList>
    </citation>
    <scope>NUCLEOTIDE SEQUENCE [LARGE SCALE GENOMIC DNA]</scope>
    <source>
        <strain evidence="2 4">PT47_8</strain>
    </source>
</reference>
<evidence type="ECO:0000313" key="1">
    <source>
        <dbReference type="EMBL" id="ANP36027.1"/>
    </source>
</evidence>
<evidence type="ECO:0000313" key="3">
    <source>
        <dbReference type="Proteomes" id="UP000092565"/>
    </source>
</evidence>
<evidence type="ECO:0000313" key="2">
    <source>
        <dbReference type="EMBL" id="MDE4167785.1"/>
    </source>
</evidence>
<dbReference type="Proteomes" id="UP000092565">
    <property type="component" value="Chromosome"/>
</dbReference>
<accession>A0A1B0ZPD9</accession>
<organism evidence="1 3">
    <name type="scientific">Phaeobacter gallaeciensis</name>
    <dbReference type="NCBI Taxonomy" id="60890"/>
    <lineage>
        <taxon>Bacteria</taxon>
        <taxon>Pseudomonadati</taxon>
        <taxon>Pseudomonadota</taxon>
        <taxon>Alphaproteobacteria</taxon>
        <taxon>Rhodobacterales</taxon>
        <taxon>Roseobacteraceae</taxon>
        <taxon>Phaeobacter</taxon>
    </lineage>
</organism>
<dbReference type="AlphaFoldDB" id="A0A1B0ZPD9"/>
<dbReference type="RefSeq" id="WP_133245404.1">
    <property type="nucleotide sequence ID" value="NZ_CP015124.1"/>
</dbReference>
<dbReference type="OrthoDB" id="7743697at2"/>
<reference evidence="1 3" key="1">
    <citation type="submission" date="2016-04" db="EMBL/GenBank/DDBJ databases">
        <authorList>
            <person name="Evans L.H."/>
            <person name="Alamgir A."/>
            <person name="Owens N."/>
            <person name="Weber N.D."/>
            <person name="Virtaneva K."/>
            <person name="Barbian K."/>
            <person name="Babar A."/>
            <person name="Rosenke K."/>
        </authorList>
    </citation>
    <scope>NUCLEOTIDE SEQUENCE [LARGE SCALE GENOMIC DNA]</scope>
    <source>
        <strain evidence="1 3">JL2886</strain>
    </source>
</reference>
<keyword evidence="3" id="KW-1185">Reference proteome</keyword>
<dbReference type="EMBL" id="JARCJK010000013">
    <property type="protein sequence ID" value="MDE4167785.1"/>
    <property type="molecule type" value="Genomic_DNA"/>
</dbReference>
<gene>
    <name evidence="1" type="ORF">JL2886_01106</name>
    <name evidence="2" type="ORF">PXK24_18990</name>
</gene>
<sequence>MKVFDNMCSGDLEKSATVLNLAGFIEFIDDFGRRSIFSCEPKDFSVIANSERALNVDPKLVSEAVVRLASGSVCSSEEIQYLAKELE</sequence>
<dbReference type="EMBL" id="CP015124">
    <property type="protein sequence ID" value="ANP36027.1"/>
    <property type="molecule type" value="Genomic_DNA"/>
</dbReference>
<name>A0A1B0ZPD9_9RHOB</name>
<evidence type="ECO:0000313" key="4">
    <source>
        <dbReference type="Proteomes" id="UP001218364"/>
    </source>
</evidence>
<dbReference type="Proteomes" id="UP001218364">
    <property type="component" value="Unassembled WGS sequence"/>
</dbReference>